<protein>
    <submittedName>
        <fullName evidence="3">Pimeloyl-ACP methyl ester carboxylesterase</fullName>
    </submittedName>
</protein>
<dbReference type="EMBL" id="FNND01000003">
    <property type="protein sequence ID" value="SDW64091.1"/>
    <property type="molecule type" value="Genomic_DNA"/>
</dbReference>
<sequence length="256" mass="29015">MELINSQIVGEGKPLIILHGFLGMADNWRTHSLHFAQEGYQVHVIDARNHGHSFHSPEFSYALMVEDLIRYMDYHQIASAPLIGHSMGGKTTMLLAVTHPERAERILVVDMAPKYYPVHHKVILDALSTLDFSQIKTREEADQQLGKFIIDVPIRQFLLKNVYRVTPDQLGLRINLPVLRDRVAEIGTALPTGTIYYGEALFMVGAKSNYVLAEDMALIKQHFPKATEVIVEGAGHWVQVEKPKEFFEIASQFLQK</sequence>
<dbReference type="PRINTS" id="PR00412">
    <property type="entry name" value="EPOXHYDRLASE"/>
</dbReference>
<dbReference type="RefSeq" id="WP_009642043.1">
    <property type="nucleotide sequence ID" value="NZ_CAUQLQ010000015.1"/>
</dbReference>
<feature type="domain" description="AB hydrolase-1" evidence="2">
    <location>
        <begin position="13"/>
        <end position="107"/>
    </location>
</feature>
<dbReference type="OrthoDB" id="9808398at2"/>
<dbReference type="PRINTS" id="PR00111">
    <property type="entry name" value="ABHYDROLASE"/>
</dbReference>
<accession>A0A1H2V701</accession>
<evidence type="ECO:0000313" key="4">
    <source>
        <dbReference type="Proteomes" id="UP000182771"/>
    </source>
</evidence>
<dbReference type="Proteomes" id="UP000182771">
    <property type="component" value="Unassembled WGS sequence"/>
</dbReference>
<evidence type="ECO:0000313" key="3">
    <source>
        <dbReference type="EMBL" id="SDW64091.1"/>
    </source>
</evidence>
<dbReference type="InterPro" id="IPR000073">
    <property type="entry name" value="AB_hydrolase_1"/>
</dbReference>
<evidence type="ECO:0000259" key="2">
    <source>
        <dbReference type="Pfam" id="PF00561"/>
    </source>
</evidence>
<dbReference type="GO" id="GO:0016787">
    <property type="term" value="F:hydrolase activity"/>
    <property type="evidence" value="ECO:0007669"/>
    <property type="project" value="UniProtKB-KW"/>
</dbReference>
<name>A0A1H2V701_9FLAO</name>
<dbReference type="InterPro" id="IPR029058">
    <property type="entry name" value="AB_hydrolase_fold"/>
</dbReference>
<keyword evidence="4" id="KW-1185">Reference proteome</keyword>
<dbReference type="PANTHER" id="PTHR46118:SF4">
    <property type="entry name" value="PROTEIN ABHD11"/>
    <property type="match status" value="1"/>
</dbReference>
<organism evidence="3 4">
    <name type="scientific">Capnocytophaga granulosa</name>
    <dbReference type="NCBI Taxonomy" id="45242"/>
    <lineage>
        <taxon>Bacteria</taxon>
        <taxon>Pseudomonadati</taxon>
        <taxon>Bacteroidota</taxon>
        <taxon>Flavobacteriia</taxon>
        <taxon>Flavobacteriales</taxon>
        <taxon>Flavobacteriaceae</taxon>
        <taxon>Capnocytophaga</taxon>
    </lineage>
</organism>
<dbReference type="Gene3D" id="3.40.50.1820">
    <property type="entry name" value="alpha/beta hydrolase"/>
    <property type="match status" value="1"/>
</dbReference>
<keyword evidence="1" id="KW-0378">Hydrolase</keyword>
<dbReference type="AlphaFoldDB" id="A0A1H2V701"/>
<dbReference type="InterPro" id="IPR000639">
    <property type="entry name" value="Epox_hydrolase-like"/>
</dbReference>
<gene>
    <name evidence="3" type="ORF">SAMN05444420_10388</name>
</gene>
<dbReference type="Pfam" id="PF00561">
    <property type="entry name" value="Abhydrolase_1"/>
    <property type="match status" value="1"/>
</dbReference>
<reference evidence="3 4" key="1">
    <citation type="submission" date="2016-10" db="EMBL/GenBank/DDBJ databases">
        <authorList>
            <person name="Varghese N."/>
            <person name="Submissions S."/>
        </authorList>
    </citation>
    <scope>NUCLEOTIDE SEQUENCE [LARGE SCALE GENOMIC DNA]</scope>
    <source>
        <strain evidence="3 4">DSM 11449</strain>
    </source>
</reference>
<dbReference type="PANTHER" id="PTHR46118">
    <property type="entry name" value="PROTEIN ABHD11"/>
    <property type="match status" value="1"/>
</dbReference>
<proteinExistence type="predicted"/>
<comment type="caution">
    <text evidence="3">The sequence shown here is derived from an EMBL/GenBank/DDBJ whole genome shotgun (WGS) entry which is preliminary data.</text>
</comment>
<dbReference type="SUPFAM" id="SSF53474">
    <property type="entry name" value="alpha/beta-Hydrolases"/>
    <property type="match status" value="1"/>
</dbReference>
<dbReference type="GeneID" id="85016977"/>
<evidence type="ECO:0000256" key="1">
    <source>
        <dbReference type="ARBA" id="ARBA00022801"/>
    </source>
</evidence>